<dbReference type="AlphaFoldDB" id="A0AAV8VAK8"/>
<proteinExistence type="predicted"/>
<protein>
    <recommendedName>
        <fullName evidence="5">Roc domain-containing protein</fullName>
    </recommendedName>
</protein>
<reference evidence="6 7" key="1">
    <citation type="journal article" date="2023" name="Insect Mol. Biol.">
        <title>Genome sequencing provides insights into the evolution of gene families encoding plant cell wall-degrading enzymes in longhorned beetles.</title>
        <authorList>
            <person name="Shin N.R."/>
            <person name="Okamura Y."/>
            <person name="Kirsch R."/>
            <person name="Pauchet Y."/>
        </authorList>
    </citation>
    <scope>NUCLEOTIDE SEQUENCE [LARGE SCALE GENOMIC DNA]</scope>
    <source>
        <strain evidence="6">EAD_L_NR</strain>
    </source>
</reference>
<dbReference type="SUPFAM" id="SSF48403">
    <property type="entry name" value="Ankyrin repeat"/>
    <property type="match status" value="1"/>
</dbReference>
<dbReference type="PROSITE" id="PS50088">
    <property type="entry name" value="ANK_REPEAT"/>
    <property type="match status" value="4"/>
</dbReference>
<comment type="caution">
    <text evidence="6">The sequence shown here is derived from an EMBL/GenBank/DDBJ whole genome shotgun (WGS) entry which is preliminary data.</text>
</comment>
<comment type="cofactor">
    <cofactor evidence="1">
        <name>Mg(2+)</name>
        <dbReference type="ChEBI" id="CHEBI:18420"/>
    </cofactor>
</comment>
<dbReference type="InterPro" id="IPR036770">
    <property type="entry name" value="Ankyrin_rpt-contain_sf"/>
</dbReference>
<organism evidence="6 7">
    <name type="scientific">Exocentrus adspersus</name>
    <dbReference type="NCBI Taxonomy" id="1586481"/>
    <lineage>
        <taxon>Eukaryota</taxon>
        <taxon>Metazoa</taxon>
        <taxon>Ecdysozoa</taxon>
        <taxon>Arthropoda</taxon>
        <taxon>Hexapoda</taxon>
        <taxon>Insecta</taxon>
        <taxon>Pterygota</taxon>
        <taxon>Neoptera</taxon>
        <taxon>Endopterygota</taxon>
        <taxon>Coleoptera</taxon>
        <taxon>Polyphaga</taxon>
        <taxon>Cucujiformia</taxon>
        <taxon>Chrysomeloidea</taxon>
        <taxon>Cerambycidae</taxon>
        <taxon>Lamiinae</taxon>
        <taxon>Acanthocinini</taxon>
        <taxon>Exocentrus</taxon>
    </lineage>
</organism>
<evidence type="ECO:0000256" key="3">
    <source>
        <dbReference type="ARBA" id="ARBA00022741"/>
    </source>
</evidence>
<dbReference type="Pfam" id="PF00531">
    <property type="entry name" value="Death"/>
    <property type="match status" value="1"/>
</dbReference>
<dbReference type="InterPro" id="IPR020859">
    <property type="entry name" value="ROC"/>
</dbReference>
<dbReference type="GO" id="GO:0000166">
    <property type="term" value="F:nucleotide binding"/>
    <property type="evidence" value="ECO:0007669"/>
    <property type="project" value="UniProtKB-KW"/>
</dbReference>
<dbReference type="EMBL" id="JANEYG010000212">
    <property type="protein sequence ID" value="KAJ8911164.1"/>
    <property type="molecule type" value="Genomic_DNA"/>
</dbReference>
<feature type="repeat" description="ANK" evidence="4">
    <location>
        <begin position="47"/>
        <end position="79"/>
    </location>
</feature>
<dbReference type="InterPro" id="IPR039788">
    <property type="entry name" value="NOL4/NOL4L"/>
</dbReference>
<dbReference type="Proteomes" id="UP001159042">
    <property type="component" value="Unassembled WGS sequence"/>
</dbReference>
<accession>A0AAV8VAK8</accession>
<dbReference type="SMART" id="SM00005">
    <property type="entry name" value="DEATH"/>
    <property type="match status" value="1"/>
</dbReference>
<feature type="repeat" description="ANK" evidence="4">
    <location>
        <begin position="80"/>
        <end position="112"/>
    </location>
</feature>
<dbReference type="PROSITE" id="PS51424">
    <property type="entry name" value="ROC"/>
    <property type="match status" value="1"/>
</dbReference>
<dbReference type="SUPFAM" id="SSF52540">
    <property type="entry name" value="P-loop containing nucleoside triphosphate hydrolases"/>
    <property type="match status" value="1"/>
</dbReference>
<dbReference type="PANTHER" id="PTHR12449">
    <property type="entry name" value="DEATH DOMAIN-CONTAINING PROTEIN"/>
    <property type="match status" value="1"/>
</dbReference>
<dbReference type="InterPro" id="IPR002110">
    <property type="entry name" value="Ankyrin_rpt"/>
</dbReference>
<evidence type="ECO:0000256" key="2">
    <source>
        <dbReference type="ARBA" id="ARBA00022737"/>
    </source>
</evidence>
<sequence length="892" mass="99633">MDTPLSRGCSYSPTDSFEYTALQFAVRRGSAEQVKYLIDSGTELDTGPDPALHLALRKRHCAIAQLLLQAGCDFEIKDSHGDYPIHIACTLGLLEIVRTLCSLGCSVEVPTAKGLFPLHLAAKNGHISVVRCLCAAGCNIDARNFDNIRADITALKYGHNDIAELLDRLRATGQRDVFARQLVPTSRPALRISLRLLGHCGVGKTSVIKSLGAGLFSSLFKRSSSLQSNKSRPSSPINTHIEMDVTSRQNSLSFESSANYQSTNGIHIQNMDISGVGDITVWEFSGQESYFPVYHHFLWPSPYTMTAILFSLDDSPSTQVQQVCYWLNFLLARQPADLPSAEYGKVLLIATHVDLTRAVKTQHGEWICPDAQKTLETARKLLPHVPNLMSTVIIMDSNVPASFAFKQLKSLLSGLRQDCIQDKGYVQYHKRGPYELITSQYSQQTVGTWTGLLENTLNWLVTLQKEYEQFPVLTRSTFAELLRNQINLLASDDHIQELLLQLHSMGEVFCIQYLVVISVPWLGSQLIGELLSTQFLLHARVTGVYTVEDFQASYNQCDALGVLDLLEALSLCVQCDIEGEIEYEFPIYNHTETIEGLWHAGDPRYCIDSACYGGVRLYTSPGICHLFNSIFPHIQVDLRKAVMFNYSINDSDTDLYQWHLGSKLCNLDLESLITLEEDERAAQFIEVKLRGPNETAKSCFYFLEQIMLTLSQSIYRVCPGLLVEKHILSPYELKVHSLNPFCYEPQYITSAMLEAESTLDLTLFNQNANILETIVQLIMFGDVELASNIQWGCALKIQDLPAPVKLKLCGLLDPPEAHGRDWCLLALRLGLCQEKIAALDSQHSSHTMRMLTTADCSIGALISSLHELDRLDAAEVVLRSAPVFKVLEHVNV</sequence>
<dbReference type="Pfam" id="PF12796">
    <property type="entry name" value="Ank_2"/>
    <property type="match status" value="2"/>
</dbReference>
<evidence type="ECO:0000313" key="7">
    <source>
        <dbReference type="Proteomes" id="UP001159042"/>
    </source>
</evidence>
<keyword evidence="4" id="KW-0040">ANK repeat</keyword>
<evidence type="ECO:0000313" key="6">
    <source>
        <dbReference type="EMBL" id="KAJ8911164.1"/>
    </source>
</evidence>
<dbReference type="InterPro" id="IPR000488">
    <property type="entry name" value="Death_dom"/>
</dbReference>
<dbReference type="SUPFAM" id="SSF47986">
    <property type="entry name" value="DEATH domain"/>
    <property type="match status" value="1"/>
</dbReference>
<evidence type="ECO:0000256" key="1">
    <source>
        <dbReference type="ARBA" id="ARBA00001946"/>
    </source>
</evidence>
<dbReference type="Gene3D" id="1.10.533.10">
    <property type="entry name" value="Death Domain, Fas"/>
    <property type="match status" value="1"/>
</dbReference>
<dbReference type="InterPro" id="IPR027417">
    <property type="entry name" value="P-loop_NTPase"/>
</dbReference>
<dbReference type="InterPro" id="IPR011029">
    <property type="entry name" value="DEATH-like_dom_sf"/>
</dbReference>
<feature type="repeat" description="ANK" evidence="4">
    <location>
        <begin position="17"/>
        <end position="49"/>
    </location>
</feature>
<dbReference type="PANTHER" id="PTHR12449:SF18">
    <property type="entry name" value="DEATH DOMAIN-CONTAINING PROTEIN"/>
    <property type="match status" value="1"/>
</dbReference>
<evidence type="ECO:0000259" key="5">
    <source>
        <dbReference type="PROSITE" id="PS51424"/>
    </source>
</evidence>
<keyword evidence="2" id="KW-0677">Repeat</keyword>
<dbReference type="SMART" id="SM00248">
    <property type="entry name" value="ANK"/>
    <property type="match status" value="4"/>
</dbReference>
<evidence type="ECO:0000256" key="4">
    <source>
        <dbReference type="PROSITE-ProRule" id="PRU00023"/>
    </source>
</evidence>
<dbReference type="GO" id="GO:0007165">
    <property type="term" value="P:signal transduction"/>
    <property type="evidence" value="ECO:0007669"/>
    <property type="project" value="InterPro"/>
</dbReference>
<dbReference type="Gene3D" id="1.25.40.20">
    <property type="entry name" value="Ankyrin repeat-containing domain"/>
    <property type="match status" value="1"/>
</dbReference>
<dbReference type="Gene3D" id="3.40.50.300">
    <property type="entry name" value="P-loop containing nucleotide triphosphate hydrolases"/>
    <property type="match status" value="1"/>
</dbReference>
<feature type="domain" description="Roc" evidence="5">
    <location>
        <begin position="185"/>
        <end position="419"/>
    </location>
</feature>
<keyword evidence="3" id="KW-0547">Nucleotide-binding</keyword>
<gene>
    <name evidence="6" type="ORF">NQ315_013018</name>
</gene>
<keyword evidence="7" id="KW-1185">Reference proteome</keyword>
<dbReference type="PROSITE" id="PS50297">
    <property type="entry name" value="ANK_REP_REGION"/>
    <property type="match status" value="1"/>
</dbReference>
<feature type="repeat" description="ANK" evidence="4">
    <location>
        <begin position="113"/>
        <end position="145"/>
    </location>
</feature>
<name>A0AAV8VAK8_9CUCU</name>